<dbReference type="PANTHER" id="PTHR10256:SF0">
    <property type="entry name" value="INACTIVE SELENIDE, WATER DIKINASE-LIKE PROTEIN-RELATED"/>
    <property type="match status" value="1"/>
</dbReference>
<reference evidence="12 13" key="1">
    <citation type="submission" date="2019-06" db="EMBL/GenBank/DDBJ databases">
        <title>Whole genome shotgun sequence of Pseudonocardia hydrocarbonoxydans NBRC 14498.</title>
        <authorList>
            <person name="Hosoyama A."/>
            <person name="Uohara A."/>
            <person name="Ohji S."/>
            <person name="Ichikawa N."/>
        </authorList>
    </citation>
    <scope>NUCLEOTIDE SEQUENCE [LARGE SCALE GENOMIC DNA]</scope>
    <source>
        <strain evidence="12 13">NBRC 14498</strain>
    </source>
</reference>
<dbReference type="GO" id="GO:0000287">
    <property type="term" value="F:magnesium ion binding"/>
    <property type="evidence" value="ECO:0007669"/>
    <property type="project" value="UniProtKB-UniRule"/>
</dbReference>
<dbReference type="Pfam" id="PF02769">
    <property type="entry name" value="AIRS_C"/>
    <property type="match status" value="1"/>
</dbReference>
<evidence type="ECO:0000313" key="13">
    <source>
        <dbReference type="Proteomes" id="UP000320338"/>
    </source>
</evidence>
<comment type="catalytic activity">
    <reaction evidence="9">
        <text>hydrogenselenide + ATP + H2O = selenophosphate + AMP + phosphate + 2 H(+)</text>
        <dbReference type="Rhea" id="RHEA:18737"/>
        <dbReference type="ChEBI" id="CHEBI:15377"/>
        <dbReference type="ChEBI" id="CHEBI:15378"/>
        <dbReference type="ChEBI" id="CHEBI:16144"/>
        <dbReference type="ChEBI" id="CHEBI:29317"/>
        <dbReference type="ChEBI" id="CHEBI:30616"/>
        <dbReference type="ChEBI" id="CHEBI:43474"/>
        <dbReference type="ChEBI" id="CHEBI:456215"/>
        <dbReference type="EC" id="2.7.9.3"/>
    </reaction>
</comment>
<keyword evidence="7 9" id="KW-0460">Magnesium</keyword>
<comment type="caution">
    <text evidence="12">The sequence shown here is derived from an EMBL/GenBank/DDBJ whole genome shotgun (WGS) entry which is preliminary data.</text>
</comment>
<dbReference type="InterPro" id="IPR016188">
    <property type="entry name" value="PurM-like_N"/>
</dbReference>
<evidence type="ECO:0000259" key="11">
    <source>
        <dbReference type="Pfam" id="PF02769"/>
    </source>
</evidence>
<dbReference type="GO" id="GO:0005524">
    <property type="term" value="F:ATP binding"/>
    <property type="evidence" value="ECO:0007669"/>
    <property type="project" value="UniProtKB-UniRule"/>
</dbReference>
<name>A0A4Y3WSR1_9PSEU</name>
<dbReference type="InterPro" id="IPR004536">
    <property type="entry name" value="SPS/SelD"/>
</dbReference>
<dbReference type="CDD" id="cd02195">
    <property type="entry name" value="SelD"/>
    <property type="match status" value="1"/>
</dbReference>
<dbReference type="PANTHER" id="PTHR10256">
    <property type="entry name" value="SELENIDE, WATER DIKINASE"/>
    <property type="match status" value="1"/>
</dbReference>
<dbReference type="RefSeq" id="WP_141280875.1">
    <property type="nucleotide sequence ID" value="NZ_BAAARZ010000006.1"/>
</dbReference>
<dbReference type="EC" id="2.7.9.3" evidence="9"/>
<evidence type="ECO:0000256" key="6">
    <source>
        <dbReference type="ARBA" id="ARBA00022840"/>
    </source>
</evidence>
<keyword evidence="6 9" id="KW-0067">ATP-binding</keyword>
<dbReference type="Proteomes" id="UP000320338">
    <property type="component" value="Unassembled WGS sequence"/>
</dbReference>
<keyword evidence="2 9" id="KW-0808">Transferase</keyword>
<dbReference type="AlphaFoldDB" id="A0A4Y3WSR1"/>
<dbReference type="PIRSF" id="PIRSF036407">
    <property type="entry name" value="Selenphspht_syn"/>
    <property type="match status" value="1"/>
</dbReference>
<comment type="similarity">
    <text evidence="1 9">Belongs to the selenophosphate synthase 1 family. Class I subfamily.</text>
</comment>
<protein>
    <recommendedName>
        <fullName evidence="9">Selenide, water dikinase</fullName>
        <ecNumber evidence="9">2.7.9.3</ecNumber>
    </recommendedName>
    <alternativeName>
        <fullName evidence="9">Selenium donor protein</fullName>
    </alternativeName>
    <alternativeName>
        <fullName evidence="9">Selenophosphate synthase</fullName>
    </alternativeName>
</protein>
<evidence type="ECO:0000256" key="3">
    <source>
        <dbReference type="ARBA" id="ARBA00022723"/>
    </source>
</evidence>
<dbReference type="GO" id="GO:0004756">
    <property type="term" value="F:selenide, water dikinase activity"/>
    <property type="evidence" value="ECO:0007669"/>
    <property type="project" value="UniProtKB-UniRule"/>
</dbReference>
<keyword evidence="13" id="KW-1185">Reference proteome</keyword>
<dbReference type="HAMAP" id="MF_00625">
    <property type="entry name" value="SelD"/>
    <property type="match status" value="1"/>
</dbReference>
<evidence type="ECO:0000256" key="1">
    <source>
        <dbReference type="ARBA" id="ARBA00008026"/>
    </source>
</evidence>
<dbReference type="EMBL" id="BJNG01000037">
    <property type="protein sequence ID" value="GEC21893.1"/>
    <property type="molecule type" value="Genomic_DNA"/>
</dbReference>
<dbReference type="GO" id="GO:0005737">
    <property type="term" value="C:cytoplasm"/>
    <property type="evidence" value="ECO:0007669"/>
    <property type="project" value="TreeGrafter"/>
</dbReference>
<dbReference type="SUPFAM" id="SSF55326">
    <property type="entry name" value="PurM N-terminal domain-like"/>
    <property type="match status" value="1"/>
</dbReference>
<keyword evidence="3 9" id="KW-0479">Metal-binding</keyword>
<comment type="function">
    <text evidence="9">Synthesizes selenophosphate from selenide and ATP.</text>
</comment>
<dbReference type="InterPro" id="IPR023061">
    <property type="entry name" value="SelD_I"/>
</dbReference>
<proteinExistence type="inferred from homology"/>
<dbReference type="GO" id="GO:0016260">
    <property type="term" value="P:selenocysteine biosynthetic process"/>
    <property type="evidence" value="ECO:0007669"/>
    <property type="project" value="InterPro"/>
</dbReference>
<evidence type="ECO:0000313" key="12">
    <source>
        <dbReference type="EMBL" id="GEC21893.1"/>
    </source>
</evidence>
<evidence type="ECO:0000256" key="9">
    <source>
        <dbReference type="HAMAP-Rule" id="MF_00625"/>
    </source>
</evidence>
<feature type="binding site" evidence="9">
    <location>
        <position position="55"/>
    </location>
    <ligand>
        <name>Mg(2+)</name>
        <dbReference type="ChEBI" id="CHEBI:18420"/>
    </ligand>
</feature>
<evidence type="ECO:0000256" key="8">
    <source>
        <dbReference type="ARBA" id="ARBA00023266"/>
    </source>
</evidence>
<dbReference type="OrthoDB" id="9767928at2"/>
<comment type="cofactor">
    <cofactor evidence="9">
        <name>Mg(2+)</name>
        <dbReference type="ChEBI" id="CHEBI:18420"/>
    </cofactor>
    <text evidence="9">Binds 1 Mg(2+) ion per monomer.</text>
</comment>
<dbReference type="NCBIfam" id="NF002098">
    <property type="entry name" value="PRK00943.1"/>
    <property type="match status" value="1"/>
</dbReference>
<sequence>MTTAPMPLTRYSPGGGCACKLPQRLLDEVLTSVRDGHLAGGTGGILRVGLDPADDAAVVDLPGWEGRSLVVTTDFLTPVVDDPFEWGRIAATNALSDVYAMGGRPLVAVNLLGWPADLDRALLAEVLRGGAAAVTGAGALIVGGHSIVDPAPKYGLAVVGEVAHDAVLRKGGGRAGDRLVLTKRLGLGVVGTAIRRGQAGEAHVRDAVTSMTRLNATAAQVAVAAGLRGGTDVTGYGLIGHLHEMALAAGVAARVRPSAVPLLPGVRELVQAGCAPDGSRRTLRDALAAGWFVPGDLDPTTQLLLADAQTSGGLLLAVPPAGVDQVLGGLRAVGEQHATVVGELVEGVAGQVGIAGDDRAAGLRGTAR</sequence>
<feature type="domain" description="PurM-like C-terminal" evidence="11">
    <location>
        <begin position="174"/>
        <end position="350"/>
    </location>
</feature>
<dbReference type="SUPFAM" id="SSF56042">
    <property type="entry name" value="PurM C-terminal domain-like"/>
    <property type="match status" value="1"/>
</dbReference>
<dbReference type="InterPro" id="IPR036676">
    <property type="entry name" value="PurM-like_C_sf"/>
</dbReference>
<feature type="binding site" description="in other chain" evidence="9">
    <location>
        <position position="97"/>
    </location>
    <ligand>
        <name>ATP</name>
        <dbReference type="ChEBI" id="CHEBI:30616"/>
        <note>ligand shared between dimeric partners</note>
    </ligand>
</feature>
<feature type="binding site" evidence="9">
    <location>
        <position position="232"/>
    </location>
    <ligand>
        <name>Mg(2+)</name>
        <dbReference type="ChEBI" id="CHEBI:18420"/>
    </ligand>
</feature>
<keyword evidence="4 9" id="KW-0547">Nucleotide-binding</keyword>
<keyword evidence="5 9" id="KW-0418">Kinase</keyword>
<feature type="binding site" description="in other chain" evidence="9">
    <location>
        <position position="20"/>
    </location>
    <ligand>
        <name>ATP</name>
        <dbReference type="ChEBI" id="CHEBI:30616"/>
        <note>ligand shared between dimeric partners</note>
    </ligand>
</feature>
<dbReference type="Pfam" id="PF00586">
    <property type="entry name" value="AIRS"/>
    <property type="match status" value="1"/>
</dbReference>
<feature type="domain" description="PurM-like N-terminal" evidence="10">
    <location>
        <begin position="54"/>
        <end position="162"/>
    </location>
</feature>
<accession>A0A4Y3WSR1</accession>
<comment type="subunit">
    <text evidence="9">Homodimer.</text>
</comment>
<feature type="binding site" description="in other chain" evidence="9">
    <location>
        <position position="74"/>
    </location>
    <ligand>
        <name>ATP</name>
        <dbReference type="ChEBI" id="CHEBI:30616"/>
        <note>ligand shared between dimeric partners</note>
    </ligand>
</feature>
<evidence type="ECO:0000256" key="4">
    <source>
        <dbReference type="ARBA" id="ARBA00022741"/>
    </source>
</evidence>
<feature type="binding site" evidence="9">
    <location>
        <position position="97"/>
    </location>
    <ligand>
        <name>Mg(2+)</name>
        <dbReference type="ChEBI" id="CHEBI:18420"/>
    </ligand>
</feature>
<organism evidence="12 13">
    <name type="scientific">Pseudonocardia hydrocarbonoxydans</name>
    <dbReference type="NCBI Taxonomy" id="76726"/>
    <lineage>
        <taxon>Bacteria</taxon>
        <taxon>Bacillati</taxon>
        <taxon>Actinomycetota</taxon>
        <taxon>Actinomycetes</taxon>
        <taxon>Pseudonocardiales</taxon>
        <taxon>Pseudonocardiaceae</taxon>
        <taxon>Pseudonocardia</taxon>
    </lineage>
</organism>
<dbReference type="InterPro" id="IPR036921">
    <property type="entry name" value="PurM-like_N_sf"/>
</dbReference>
<evidence type="ECO:0000256" key="7">
    <source>
        <dbReference type="ARBA" id="ARBA00022842"/>
    </source>
</evidence>
<evidence type="ECO:0000256" key="5">
    <source>
        <dbReference type="ARBA" id="ARBA00022777"/>
    </source>
</evidence>
<evidence type="ECO:0000259" key="10">
    <source>
        <dbReference type="Pfam" id="PF00586"/>
    </source>
</evidence>
<evidence type="ECO:0000256" key="2">
    <source>
        <dbReference type="ARBA" id="ARBA00022679"/>
    </source>
</evidence>
<dbReference type="NCBIfam" id="TIGR00476">
    <property type="entry name" value="selD"/>
    <property type="match status" value="1"/>
</dbReference>
<dbReference type="Gene3D" id="3.90.650.10">
    <property type="entry name" value="PurM-like C-terminal domain"/>
    <property type="match status" value="1"/>
</dbReference>
<feature type="active site" evidence="9">
    <location>
        <position position="17"/>
    </location>
</feature>
<gene>
    <name evidence="12" type="primary">selD_2</name>
    <name evidence="9" type="synonym">selD</name>
    <name evidence="12" type="ORF">PHY01_41760</name>
</gene>
<feature type="site" description="Important for catalytic activity" evidence="9">
    <location>
        <position position="20"/>
    </location>
</feature>
<feature type="binding site" description="in other chain" evidence="9">
    <location>
        <begin position="52"/>
        <end position="54"/>
    </location>
    <ligand>
        <name>ATP</name>
        <dbReference type="ChEBI" id="CHEBI:30616"/>
        <note>ligand shared between dimeric partners</note>
    </ligand>
</feature>
<dbReference type="InterPro" id="IPR010918">
    <property type="entry name" value="PurM-like_C_dom"/>
</dbReference>
<keyword evidence="8 9" id="KW-0711">Selenium</keyword>
<dbReference type="Gene3D" id="3.30.1330.10">
    <property type="entry name" value="PurM-like, N-terminal domain"/>
    <property type="match status" value="1"/>
</dbReference>
<feature type="binding site" evidence="9">
    <location>
        <begin position="144"/>
        <end position="146"/>
    </location>
    <ligand>
        <name>ATP</name>
        <dbReference type="ChEBI" id="CHEBI:30616"/>
        <note>ligand shared between dimeric partners</note>
    </ligand>
</feature>